<evidence type="ECO:0000313" key="2">
    <source>
        <dbReference type="EMBL" id="MBB4751936.1"/>
    </source>
</evidence>
<dbReference type="RefSeq" id="WP_262479376.1">
    <property type="nucleotide sequence ID" value="NZ_BOMP01000124.1"/>
</dbReference>
<dbReference type="AlphaFoldDB" id="A0A7W7MJ17"/>
<accession>A0A7W7MJ17</accession>
<evidence type="ECO:0000313" key="3">
    <source>
        <dbReference type="Proteomes" id="UP000590511"/>
    </source>
</evidence>
<dbReference type="EMBL" id="BOMP01000124">
    <property type="protein sequence ID" value="GIE44337.1"/>
    <property type="molecule type" value="Genomic_DNA"/>
</dbReference>
<comment type="caution">
    <text evidence="2">The sequence shown here is derived from an EMBL/GenBank/DDBJ whole genome shotgun (WGS) entry which is preliminary data.</text>
</comment>
<reference evidence="1 4" key="2">
    <citation type="submission" date="2021-01" db="EMBL/GenBank/DDBJ databases">
        <title>Whole genome shotgun sequence of Actinoplanes lobatus NBRC 12513.</title>
        <authorList>
            <person name="Komaki H."/>
            <person name="Tamura T."/>
        </authorList>
    </citation>
    <scope>NUCLEOTIDE SEQUENCE [LARGE SCALE GENOMIC DNA]</scope>
    <source>
        <strain evidence="1 4">NBRC 12513</strain>
    </source>
</reference>
<proteinExistence type="predicted"/>
<gene>
    <name evidence="1" type="ORF">Alo02nite_72350</name>
    <name evidence="2" type="ORF">BJ964_006097</name>
</gene>
<name>A0A7W7MJ17_9ACTN</name>
<sequence>MSRLTRIILSALALAAVLTPVIETADVSRDTAAHSVSPASLIWD</sequence>
<protein>
    <submittedName>
        <fullName evidence="2">Uncharacterized protein</fullName>
    </submittedName>
</protein>
<organism evidence="2 3">
    <name type="scientific">Actinoplanes lobatus</name>
    <dbReference type="NCBI Taxonomy" id="113568"/>
    <lineage>
        <taxon>Bacteria</taxon>
        <taxon>Bacillati</taxon>
        <taxon>Actinomycetota</taxon>
        <taxon>Actinomycetes</taxon>
        <taxon>Micromonosporales</taxon>
        <taxon>Micromonosporaceae</taxon>
        <taxon>Actinoplanes</taxon>
    </lineage>
</organism>
<dbReference type="EMBL" id="JACHNC010000001">
    <property type="protein sequence ID" value="MBB4751936.1"/>
    <property type="molecule type" value="Genomic_DNA"/>
</dbReference>
<reference evidence="2 3" key="1">
    <citation type="submission" date="2020-08" db="EMBL/GenBank/DDBJ databases">
        <title>Sequencing the genomes of 1000 actinobacteria strains.</title>
        <authorList>
            <person name="Klenk H.-P."/>
        </authorList>
    </citation>
    <scope>NUCLEOTIDE SEQUENCE [LARGE SCALE GENOMIC DNA]</scope>
    <source>
        <strain evidence="2 3">DSM 43150</strain>
    </source>
</reference>
<keyword evidence="4" id="KW-1185">Reference proteome</keyword>
<dbReference type="Proteomes" id="UP000631312">
    <property type="component" value="Unassembled WGS sequence"/>
</dbReference>
<dbReference type="Proteomes" id="UP000590511">
    <property type="component" value="Unassembled WGS sequence"/>
</dbReference>
<evidence type="ECO:0000313" key="1">
    <source>
        <dbReference type="EMBL" id="GIE44337.1"/>
    </source>
</evidence>
<evidence type="ECO:0000313" key="4">
    <source>
        <dbReference type="Proteomes" id="UP000631312"/>
    </source>
</evidence>